<keyword evidence="5 7" id="KW-1133">Transmembrane helix</keyword>
<accession>A0A965LL65</accession>
<comment type="similarity">
    <text evidence="2">Belongs to the CbiQ family.</text>
</comment>
<dbReference type="CDD" id="cd16914">
    <property type="entry name" value="EcfT"/>
    <property type="match status" value="1"/>
</dbReference>
<keyword evidence="3" id="KW-1003">Cell membrane</keyword>
<reference evidence="8" key="1">
    <citation type="submission" date="2018-10" db="EMBL/GenBank/DDBJ databases">
        <title>Iterative Subtractive Binning of Freshwater Chronoseries Metagenomes Recovers Nearly Complete Genomes from over Four Hundred Novel Species.</title>
        <authorList>
            <person name="Rodriguez-R L.M."/>
            <person name="Tsementzi D."/>
            <person name="Luo C."/>
            <person name="Konstantinidis K.T."/>
        </authorList>
    </citation>
    <scope>NUCLEOTIDE SEQUENCE</scope>
    <source>
        <strain evidence="8">WB5_2A_028</strain>
    </source>
</reference>
<feature type="transmembrane region" description="Helical" evidence="7">
    <location>
        <begin position="84"/>
        <end position="108"/>
    </location>
</feature>
<dbReference type="Pfam" id="PF02361">
    <property type="entry name" value="CbiQ"/>
    <property type="match status" value="1"/>
</dbReference>
<dbReference type="InterPro" id="IPR003339">
    <property type="entry name" value="ABC/ECF_trnsptr_transmembrane"/>
</dbReference>
<dbReference type="EMBL" id="RFXN01000020">
    <property type="protein sequence ID" value="NBR93717.1"/>
    <property type="molecule type" value="Genomic_DNA"/>
</dbReference>
<dbReference type="Proteomes" id="UP000740727">
    <property type="component" value="Unassembled WGS sequence"/>
</dbReference>
<comment type="subcellular location">
    <subcellularLocation>
        <location evidence="1">Cell membrane</location>
        <topology evidence="1">Multi-pass membrane protein</topology>
    </subcellularLocation>
</comment>
<dbReference type="InterPro" id="IPR012809">
    <property type="entry name" value="ECF_CbiQ"/>
</dbReference>
<evidence type="ECO:0000256" key="4">
    <source>
        <dbReference type="ARBA" id="ARBA00022692"/>
    </source>
</evidence>
<dbReference type="GO" id="GO:0043190">
    <property type="term" value="C:ATP-binding cassette (ABC) transporter complex"/>
    <property type="evidence" value="ECO:0007669"/>
    <property type="project" value="InterPro"/>
</dbReference>
<evidence type="ECO:0000256" key="1">
    <source>
        <dbReference type="ARBA" id="ARBA00004651"/>
    </source>
</evidence>
<keyword evidence="4 7" id="KW-0812">Transmembrane</keyword>
<feature type="transmembrane region" description="Helical" evidence="7">
    <location>
        <begin position="15"/>
        <end position="34"/>
    </location>
</feature>
<organism evidence="8 9">
    <name type="scientific">Candidatus Fonsibacter lacus</name>
    <dbReference type="NCBI Taxonomy" id="2576439"/>
    <lineage>
        <taxon>Bacteria</taxon>
        <taxon>Pseudomonadati</taxon>
        <taxon>Pseudomonadota</taxon>
        <taxon>Alphaproteobacteria</taxon>
        <taxon>Candidatus Pelagibacterales</taxon>
        <taxon>Candidatus Pelagibacterales incertae sedis</taxon>
        <taxon>Candidatus Fonsibacter</taxon>
    </lineage>
</organism>
<evidence type="ECO:0000256" key="6">
    <source>
        <dbReference type="ARBA" id="ARBA00023136"/>
    </source>
</evidence>
<feature type="transmembrane region" description="Helical" evidence="7">
    <location>
        <begin position="46"/>
        <end position="64"/>
    </location>
</feature>
<evidence type="ECO:0000256" key="2">
    <source>
        <dbReference type="ARBA" id="ARBA00008564"/>
    </source>
</evidence>
<proteinExistence type="inferred from homology"/>
<evidence type="ECO:0000313" key="9">
    <source>
        <dbReference type="Proteomes" id="UP000740727"/>
    </source>
</evidence>
<feature type="transmembrane region" description="Helical" evidence="7">
    <location>
        <begin position="201"/>
        <end position="221"/>
    </location>
</feature>
<keyword evidence="6 7" id="KW-0472">Membrane</keyword>
<gene>
    <name evidence="8" type="primary">cbiQ</name>
    <name evidence="8" type="ORF">EBT44_02560</name>
</gene>
<dbReference type="GO" id="GO:0006824">
    <property type="term" value="P:cobalt ion transport"/>
    <property type="evidence" value="ECO:0007669"/>
    <property type="project" value="InterPro"/>
</dbReference>
<comment type="caution">
    <text evidence="8">The sequence shown here is derived from an EMBL/GenBank/DDBJ whole genome shotgun (WGS) entry which is preliminary data.</text>
</comment>
<dbReference type="PANTHER" id="PTHR34857">
    <property type="entry name" value="SLL0384 PROTEIN"/>
    <property type="match status" value="1"/>
</dbReference>
<protein>
    <submittedName>
        <fullName evidence="8">Cobalt ECF transporter T component CbiQ</fullName>
    </submittedName>
</protein>
<dbReference type="PANTHER" id="PTHR34857:SF2">
    <property type="entry name" value="SLL0384 PROTEIN"/>
    <property type="match status" value="1"/>
</dbReference>
<dbReference type="NCBIfam" id="TIGR02454">
    <property type="entry name" value="ECF_T_CbiQ"/>
    <property type="match status" value="1"/>
</dbReference>
<evidence type="ECO:0000256" key="3">
    <source>
        <dbReference type="ARBA" id="ARBA00022475"/>
    </source>
</evidence>
<evidence type="ECO:0000256" key="7">
    <source>
        <dbReference type="SAM" id="Phobius"/>
    </source>
</evidence>
<dbReference type="InterPro" id="IPR051611">
    <property type="entry name" value="ECF_transporter_component"/>
</dbReference>
<evidence type="ECO:0000256" key="5">
    <source>
        <dbReference type="ARBA" id="ARBA00022989"/>
    </source>
</evidence>
<evidence type="ECO:0000313" key="8">
    <source>
        <dbReference type="EMBL" id="NBR93717.1"/>
    </source>
</evidence>
<name>A0A965LL65_9PROT</name>
<sequence length="232" mass="25529">MIVVVLTPIRQWQSFLGYAALVFLLIFFSRLPYWTLAKRATIEFPFLIFALIMPFTAGGKTFNIGPLPLSVEGAIAGLNLITKATIGVACSMVLAGSTTAHSILAGFVRIKTPSLFVQIASFMIRYLNVINDQTTRMKIARQARGFEAKGPRSWPVFTSTLGALFIRSYERGERVHLAMLSRGYQGTLSSLSSETSTGKDWCLGFAFPVAAIAIFVLGKVFKSSAKWRQSEN</sequence>
<dbReference type="AlphaFoldDB" id="A0A965LL65"/>